<dbReference type="Proteomes" id="UP001500503">
    <property type="component" value="Unassembled WGS sequence"/>
</dbReference>
<keyword evidence="5" id="KW-0732">Signal</keyword>
<evidence type="ECO:0000256" key="1">
    <source>
        <dbReference type="ARBA" id="ARBA00010646"/>
    </source>
</evidence>
<reference evidence="7" key="1">
    <citation type="journal article" date="2019" name="Int. J. Syst. Evol. Microbiol.">
        <title>The Global Catalogue of Microorganisms (GCM) 10K type strain sequencing project: providing services to taxonomists for standard genome sequencing and annotation.</title>
        <authorList>
            <consortium name="The Broad Institute Genomics Platform"/>
            <consortium name="The Broad Institute Genome Sequencing Center for Infectious Disease"/>
            <person name="Wu L."/>
            <person name="Ma J."/>
        </authorList>
    </citation>
    <scope>NUCLEOTIDE SEQUENCE [LARGE SCALE GENOMIC DNA]</scope>
    <source>
        <strain evidence="7">JCM 17933</strain>
    </source>
</reference>
<keyword evidence="3" id="KW-0326">Glycosidase</keyword>
<gene>
    <name evidence="6" type="ORF">GCM10023191_070000</name>
</gene>
<keyword evidence="2" id="KW-0378">Hydrolase</keyword>
<organism evidence="6 7">
    <name type="scientific">Actinoallomurus oryzae</name>
    <dbReference type="NCBI Taxonomy" id="502180"/>
    <lineage>
        <taxon>Bacteria</taxon>
        <taxon>Bacillati</taxon>
        <taxon>Actinomycetota</taxon>
        <taxon>Actinomycetes</taxon>
        <taxon>Streptosporangiales</taxon>
        <taxon>Thermomonosporaceae</taxon>
        <taxon>Actinoallomurus</taxon>
    </lineage>
</organism>
<dbReference type="PROSITE" id="PS51257">
    <property type="entry name" value="PROKAR_LIPOPROTEIN"/>
    <property type="match status" value="1"/>
</dbReference>
<feature type="chain" id="PRO_5047280224" evidence="5">
    <location>
        <begin position="31"/>
        <end position="264"/>
    </location>
</feature>
<evidence type="ECO:0000256" key="4">
    <source>
        <dbReference type="SAM" id="MobiDB-lite"/>
    </source>
</evidence>
<feature type="region of interest" description="Disordered" evidence="4">
    <location>
        <begin position="26"/>
        <end position="56"/>
    </location>
</feature>
<evidence type="ECO:0000313" key="7">
    <source>
        <dbReference type="Proteomes" id="UP001500503"/>
    </source>
</evidence>
<dbReference type="InterPro" id="IPR002053">
    <property type="entry name" value="Glyco_hydro_25"/>
</dbReference>
<dbReference type="PANTHER" id="PTHR34135:SF2">
    <property type="entry name" value="LYSOZYME"/>
    <property type="match status" value="1"/>
</dbReference>
<accession>A0ABP8QR39</accession>
<dbReference type="InterPro" id="IPR017853">
    <property type="entry name" value="GH"/>
</dbReference>
<dbReference type="SMART" id="SM00641">
    <property type="entry name" value="Glyco_25"/>
    <property type="match status" value="1"/>
</dbReference>
<name>A0ABP8QR39_9ACTN</name>
<dbReference type="SUPFAM" id="SSF51445">
    <property type="entry name" value="(Trans)glycosidases"/>
    <property type="match status" value="1"/>
</dbReference>
<comment type="caution">
    <text evidence="6">The sequence shown here is derived from an EMBL/GenBank/DDBJ whole genome shotgun (WGS) entry which is preliminary data.</text>
</comment>
<dbReference type="Pfam" id="PF01183">
    <property type="entry name" value="Glyco_hydro_25"/>
    <property type="match status" value="1"/>
</dbReference>
<evidence type="ECO:0000256" key="5">
    <source>
        <dbReference type="SAM" id="SignalP"/>
    </source>
</evidence>
<dbReference type="InterPro" id="IPR018077">
    <property type="entry name" value="Glyco_hydro_fam25_subgr"/>
</dbReference>
<comment type="similarity">
    <text evidence="1">Belongs to the glycosyl hydrolase 25 family.</text>
</comment>
<keyword evidence="7" id="KW-1185">Reference proteome</keyword>
<evidence type="ECO:0000313" key="6">
    <source>
        <dbReference type="EMBL" id="GAA4509171.1"/>
    </source>
</evidence>
<feature type="signal peptide" evidence="5">
    <location>
        <begin position="1"/>
        <end position="30"/>
    </location>
</feature>
<dbReference type="RefSeq" id="WP_345471211.1">
    <property type="nucleotide sequence ID" value="NZ_BAABHF010000043.1"/>
</dbReference>
<sequence>MQTFKHARRVAAAVVTAAACGTLMAGPAQASPSPRHGQAHAGSAAPRSSVMTEVPPGIPGLDVSGWQENVDWDAVKANGAKFAFIKATESTDYHSGEFDQQWNGSYRVGLIHAAYHYATPDSASGKAQADYFVDNGGGRTGDGRTLPGVLDIEDNVYGPDKCYGFTPDQMVSWIHDFINEYHARTGWWATINTFTEWWNDCTGGSTEFAAKDALWINNHGTSPGTLPAGWKTYFVWQWADTGVFPGDQDVMNPQVLKQLLHPHD</sequence>
<proteinExistence type="inferred from homology"/>
<evidence type="ECO:0000256" key="2">
    <source>
        <dbReference type="ARBA" id="ARBA00022801"/>
    </source>
</evidence>
<dbReference type="EMBL" id="BAABHF010000043">
    <property type="protein sequence ID" value="GAA4509171.1"/>
    <property type="molecule type" value="Genomic_DNA"/>
</dbReference>
<evidence type="ECO:0000256" key="3">
    <source>
        <dbReference type="ARBA" id="ARBA00023295"/>
    </source>
</evidence>
<protein>
    <submittedName>
        <fullName evidence="6">Lysozyme</fullName>
    </submittedName>
</protein>
<dbReference type="PROSITE" id="PS51904">
    <property type="entry name" value="GLYCOSYL_HYDROL_F25_2"/>
    <property type="match status" value="1"/>
</dbReference>
<dbReference type="PANTHER" id="PTHR34135">
    <property type="entry name" value="LYSOZYME"/>
    <property type="match status" value="1"/>
</dbReference>
<dbReference type="Gene3D" id="3.20.20.80">
    <property type="entry name" value="Glycosidases"/>
    <property type="match status" value="1"/>
</dbReference>